<proteinExistence type="predicted"/>
<dbReference type="AlphaFoldDB" id="A0A2P5DNF6"/>
<gene>
    <name evidence="8" type="primary">PanBHLH37</name>
    <name evidence="8" type="ORF">PanWU01x14_048690</name>
</gene>
<evidence type="ECO:0000256" key="1">
    <source>
        <dbReference type="ARBA" id="ARBA00004123"/>
    </source>
</evidence>
<evidence type="ECO:0000256" key="2">
    <source>
        <dbReference type="ARBA" id="ARBA00023015"/>
    </source>
</evidence>
<dbReference type="PANTHER" id="PTHR16223">
    <property type="entry name" value="TRANSCRIPTION FACTOR BHLH83-RELATED"/>
    <property type="match status" value="1"/>
</dbReference>
<evidence type="ECO:0000313" key="9">
    <source>
        <dbReference type="Proteomes" id="UP000237105"/>
    </source>
</evidence>
<keyword evidence="9" id="KW-1185">Reference proteome</keyword>
<feature type="domain" description="BHLH" evidence="7">
    <location>
        <begin position="280"/>
        <end position="329"/>
    </location>
</feature>
<dbReference type="Pfam" id="PF00010">
    <property type="entry name" value="HLH"/>
    <property type="match status" value="1"/>
</dbReference>
<comment type="caution">
    <text evidence="8">The sequence shown here is derived from an EMBL/GenBank/DDBJ whole genome shotgun (WGS) entry which is preliminary data.</text>
</comment>
<dbReference type="STRING" id="3476.A0A2P5DNF6"/>
<dbReference type="GO" id="GO:0048766">
    <property type="term" value="P:root hair initiation"/>
    <property type="evidence" value="ECO:0007669"/>
    <property type="project" value="UniProtKB-ARBA"/>
</dbReference>
<evidence type="ECO:0000259" key="7">
    <source>
        <dbReference type="PROSITE" id="PS50888"/>
    </source>
</evidence>
<organism evidence="8 9">
    <name type="scientific">Parasponia andersonii</name>
    <name type="common">Sponia andersonii</name>
    <dbReference type="NCBI Taxonomy" id="3476"/>
    <lineage>
        <taxon>Eukaryota</taxon>
        <taxon>Viridiplantae</taxon>
        <taxon>Streptophyta</taxon>
        <taxon>Embryophyta</taxon>
        <taxon>Tracheophyta</taxon>
        <taxon>Spermatophyta</taxon>
        <taxon>Magnoliopsida</taxon>
        <taxon>eudicotyledons</taxon>
        <taxon>Gunneridae</taxon>
        <taxon>Pentapetalae</taxon>
        <taxon>rosids</taxon>
        <taxon>fabids</taxon>
        <taxon>Rosales</taxon>
        <taxon>Cannabaceae</taxon>
        <taxon>Parasponia</taxon>
    </lineage>
</organism>
<keyword evidence="4" id="KW-0804">Transcription</keyword>
<keyword evidence="3" id="KW-0238">DNA-binding</keyword>
<name>A0A2P5DNF6_PARAD</name>
<feature type="compositionally biased region" description="Polar residues" evidence="6">
    <location>
        <begin position="226"/>
        <end position="246"/>
    </location>
</feature>
<feature type="compositionally biased region" description="Basic residues" evidence="6">
    <location>
        <begin position="203"/>
        <end position="212"/>
    </location>
</feature>
<dbReference type="Gene3D" id="4.10.280.10">
    <property type="entry name" value="Helix-loop-helix DNA-binding domain"/>
    <property type="match status" value="1"/>
</dbReference>
<dbReference type="CDD" id="cd11454">
    <property type="entry name" value="bHLH_AtIND_like"/>
    <property type="match status" value="1"/>
</dbReference>
<feature type="region of interest" description="Disordered" evidence="6">
    <location>
        <begin position="173"/>
        <end position="292"/>
    </location>
</feature>
<dbReference type="InterPro" id="IPR011598">
    <property type="entry name" value="bHLH_dom"/>
</dbReference>
<accession>A0A2P5DNF6</accession>
<dbReference type="InterPro" id="IPR045843">
    <property type="entry name" value="IND-like"/>
</dbReference>
<dbReference type="SUPFAM" id="SSF47459">
    <property type="entry name" value="HLH, helix-loop-helix DNA-binding domain"/>
    <property type="match status" value="1"/>
</dbReference>
<dbReference type="PANTHER" id="PTHR16223:SF274">
    <property type="entry name" value="TRANSCRIPTION FACTOR BHLH84"/>
    <property type="match status" value="1"/>
</dbReference>
<evidence type="ECO:0000256" key="5">
    <source>
        <dbReference type="ARBA" id="ARBA00023242"/>
    </source>
</evidence>
<dbReference type="InterPro" id="IPR036638">
    <property type="entry name" value="HLH_DNA-bd_sf"/>
</dbReference>
<evidence type="ECO:0000256" key="3">
    <source>
        <dbReference type="ARBA" id="ARBA00023125"/>
    </source>
</evidence>
<evidence type="ECO:0000313" key="8">
    <source>
        <dbReference type="EMBL" id="PON74810.1"/>
    </source>
</evidence>
<dbReference type="Proteomes" id="UP000237105">
    <property type="component" value="Unassembled WGS sequence"/>
</dbReference>
<protein>
    <submittedName>
        <fullName evidence="8">Basic helix-loop-helix transcription factor</fullName>
    </submittedName>
</protein>
<keyword evidence="2" id="KW-0805">Transcription regulation</keyword>
<dbReference type="GO" id="GO:0000981">
    <property type="term" value="F:DNA-binding transcription factor activity, RNA polymerase II-specific"/>
    <property type="evidence" value="ECO:0007669"/>
    <property type="project" value="TreeGrafter"/>
</dbReference>
<dbReference type="SMART" id="SM00353">
    <property type="entry name" value="HLH"/>
    <property type="match status" value="1"/>
</dbReference>
<dbReference type="GO" id="GO:0005634">
    <property type="term" value="C:nucleus"/>
    <property type="evidence" value="ECO:0007669"/>
    <property type="project" value="UniProtKB-SubCell"/>
</dbReference>
<dbReference type="GO" id="GO:0000978">
    <property type="term" value="F:RNA polymerase II cis-regulatory region sequence-specific DNA binding"/>
    <property type="evidence" value="ECO:0007669"/>
    <property type="project" value="TreeGrafter"/>
</dbReference>
<comment type="subcellular location">
    <subcellularLocation>
        <location evidence="1">Nucleus</location>
    </subcellularLocation>
</comment>
<sequence>MEPIFGAISAGEWSSFNGIYSSEEGDHNDHHQFMAADHHFLVDCGVPNDDQLAIGASSLDDQIPFTLWPGTNYSHCSNISEIDNSYPCSFSQGMVSSSTYSYPVTWPTSNSSDAFPEECRNENLFLIEAEHNHKWPSQEASSGAINEEEFGGKQPTAAADHFPQLKWECDQMTPPESAMETRSLSENSKKRSRSPTEGEPKNKRNVKSRKNQKLALMSDNEEDSCSAGTNKGPSSNSSFSGDQHSNSSHDEELGGKDSSLSPKGPGALNLSGKARATRGSATDPQSVYARKRRERINERLRILQNLVPNGTKVDISTMLEEAVQYVKFLQLQIKLLSSDDLWMYAPLAYNGMDMGMGLDHLRLAALRQ</sequence>
<dbReference type="PROSITE" id="PS50888">
    <property type="entry name" value="BHLH"/>
    <property type="match status" value="1"/>
</dbReference>
<reference evidence="9" key="1">
    <citation type="submission" date="2016-06" db="EMBL/GenBank/DDBJ databases">
        <title>Parallel loss of symbiosis genes in relatives of nitrogen-fixing non-legume Parasponia.</title>
        <authorList>
            <person name="Van Velzen R."/>
            <person name="Holmer R."/>
            <person name="Bu F."/>
            <person name="Rutten L."/>
            <person name="Van Zeijl A."/>
            <person name="Liu W."/>
            <person name="Santuari L."/>
            <person name="Cao Q."/>
            <person name="Sharma T."/>
            <person name="Shen D."/>
            <person name="Roswanjaya Y."/>
            <person name="Wardhani T."/>
            <person name="Kalhor M.S."/>
            <person name="Jansen J."/>
            <person name="Van den Hoogen J."/>
            <person name="Gungor B."/>
            <person name="Hartog M."/>
            <person name="Hontelez J."/>
            <person name="Verver J."/>
            <person name="Yang W.-C."/>
            <person name="Schijlen E."/>
            <person name="Repin R."/>
            <person name="Schilthuizen M."/>
            <person name="Schranz E."/>
            <person name="Heidstra R."/>
            <person name="Miyata K."/>
            <person name="Fedorova E."/>
            <person name="Kohlen W."/>
            <person name="Bisseling T."/>
            <person name="Smit S."/>
            <person name="Geurts R."/>
        </authorList>
    </citation>
    <scope>NUCLEOTIDE SEQUENCE [LARGE SCALE GENOMIC DNA]</scope>
    <source>
        <strain evidence="9">cv. WU1-14</strain>
    </source>
</reference>
<dbReference type="EMBL" id="JXTB01000027">
    <property type="protein sequence ID" value="PON74810.1"/>
    <property type="molecule type" value="Genomic_DNA"/>
</dbReference>
<evidence type="ECO:0000256" key="6">
    <source>
        <dbReference type="SAM" id="MobiDB-lite"/>
    </source>
</evidence>
<keyword evidence="5" id="KW-0539">Nucleus</keyword>
<dbReference type="OrthoDB" id="651283at2759"/>
<evidence type="ECO:0000256" key="4">
    <source>
        <dbReference type="ARBA" id="ARBA00023163"/>
    </source>
</evidence>
<dbReference type="GO" id="GO:0046983">
    <property type="term" value="F:protein dimerization activity"/>
    <property type="evidence" value="ECO:0007669"/>
    <property type="project" value="InterPro"/>
</dbReference>
<dbReference type="FunFam" id="4.10.280.10:FF:000022">
    <property type="entry name" value="Basic helix-loop-helix transcription factor"/>
    <property type="match status" value="1"/>
</dbReference>